<accession>A0A1T5KKJ3</accession>
<evidence type="ECO:0000313" key="2">
    <source>
        <dbReference type="Proteomes" id="UP000190961"/>
    </source>
</evidence>
<evidence type="ECO:0008006" key="3">
    <source>
        <dbReference type="Google" id="ProtNLM"/>
    </source>
</evidence>
<dbReference type="STRING" id="688867.SAMN05660236_2305"/>
<dbReference type="RefSeq" id="WP_079686767.1">
    <property type="nucleotide sequence ID" value="NZ_FUZU01000001.1"/>
</dbReference>
<name>A0A1T5KKJ3_9BACT</name>
<dbReference type="OrthoDB" id="826030at2"/>
<reference evidence="1 2" key="1">
    <citation type="submission" date="2017-02" db="EMBL/GenBank/DDBJ databases">
        <authorList>
            <person name="Peterson S.W."/>
        </authorList>
    </citation>
    <scope>NUCLEOTIDE SEQUENCE [LARGE SCALE GENOMIC DNA]</scope>
    <source>
        <strain evidence="1 2">DSM 25262</strain>
    </source>
</reference>
<protein>
    <recommendedName>
        <fullName evidence="3">AhpC/TSA family protein</fullName>
    </recommendedName>
</protein>
<proteinExistence type="predicted"/>
<dbReference type="Proteomes" id="UP000190961">
    <property type="component" value="Unassembled WGS sequence"/>
</dbReference>
<dbReference type="EMBL" id="FUZU01000001">
    <property type="protein sequence ID" value="SKC64247.1"/>
    <property type="molecule type" value="Genomic_DNA"/>
</dbReference>
<evidence type="ECO:0000313" key="1">
    <source>
        <dbReference type="EMBL" id="SKC64247.1"/>
    </source>
</evidence>
<sequence>MNNYIVTVRYPDKCIPAMLLWIIIFFTSCQSGSGRSGYQQFTSEISRISKKDLTRYKAIFLIPFYGCTGCISTAENYLIVNYDEGRKKNILFIITGHDSLKSAKLRLGEKAASNPDVYIDTDKVIDWNYLKQYPKLLLLQNGQVISEKEASADTPDIYEDLDKIANL</sequence>
<keyword evidence="2" id="KW-1185">Reference proteome</keyword>
<gene>
    <name evidence="1" type="ORF">SAMN05660236_2305</name>
</gene>
<dbReference type="AlphaFoldDB" id="A0A1T5KKJ3"/>
<organism evidence="1 2">
    <name type="scientific">Ohtaekwangia koreensis</name>
    <dbReference type="NCBI Taxonomy" id="688867"/>
    <lineage>
        <taxon>Bacteria</taxon>
        <taxon>Pseudomonadati</taxon>
        <taxon>Bacteroidota</taxon>
        <taxon>Cytophagia</taxon>
        <taxon>Cytophagales</taxon>
        <taxon>Fulvivirgaceae</taxon>
        <taxon>Ohtaekwangia</taxon>
    </lineage>
</organism>